<gene>
    <name evidence="2" type="ORF">QBC37DRAFT_406458</name>
</gene>
<dbReference type="Proteomes" id="UP001301769">
    <property type="component" value="Unassembled WGS sequence"/>
</dbReference>
<feature type="compositionally biased region" description="Polar residues" evidence="1">
    <location>
        <begin position="68"/>
        <end position="88"/>
    </location>
</feature>
<organism evidence="2 3">
    <name type="scientific">Rhypophila decipiens</name>
    <dbReference type="NCBI Taxonomy" id="261697"/>
    <lineage>
        <taxon>Eukaryota</taxon>
        <taxon>Fungi</taxon>
        <taxon>Dikarya</taxon>
        <taxon>Ascomycota</taxon>
        <taxon>Pezizomycotina</taxon>
        <taxon>Sordariomycetes</taxon>
        <taxon>Sordariomycetidae</taxon>
        <taxon>Sordariales</taxon>
        <taxon>Naviculisporaceae</taxon>
        <taxon>Rhypophila</taxon>
    </lineage>
</organism>
<evidence type="ECO:0000313" key="2">
    <source>
        <dbReference type="EMBL" id="KAK4207156.1"/>
    </source>
</evidence>
<feature type="region of interest" description="Disordered" evidence="1">
    <location>
        <begin position="63"/>
        <end position="89"/>
    </location>
</feature>
<name>A0AAN7AZH1_9PEZI</name>
<reference evidence="2" key="1">
    <citation type="journal article" date="2023" name="Mol. Phylogenet. Evol.">
        <title>Genome-scale phylogeny and comparative genomics of the fungal order Sordariales.</title>
        <authorList>
            <person name="Hensen N."/>
            <person name="Bonometti L."/>
            <person name="Westerberg I."/>
            <person name="Brannstrom I.O."/>
            <person name="Guillou S."/>
            <person name="Cros-Aarteil S."/>
            <person name="Calhoun S."/>
            <person name="Haridas S."/>
            <person name="Kuo A."/>
            <person name="Mondo S."/>
            <person name="Pangilinan J."/>
            <person name="Riley R."/>
            <person name="LaButti K."/>
            <person name="Andreopoulos B."/>
            <person name="Lipzen A."/>
            <person name="Chen C."/>
            <person name="Yan M."/>
            <person name="Daum C."/>
            <person name="Ng V."/>
            <person name="Clum A."/>
            <person name="Steindorff A."/>
            <person name="Ohm R.A."/>
            <person name="Martin F."/>
            <person name="Silar P."/>
            <person name="Natvig D.O."/>
            <person name="Lalanne C."/>
            <person name="Gautier V."/>
            <person name="Ament-Velasquez S.L."/>
            <person name="Kruys A."/>
            <person name="Hutchinson M.I."/>
            <person name="Powell A.J."/>
            <person name="Barry K."/>
            <person name="Miller A.N."/>
            <person name="Grigoriev I.V."/>
            <person name="Debuchy R."/>
            <person name="Gladieux P."/>
            <person name="Hiltunen Thoren M."/>
            <person name="Johannesson H."/>
        </authorList>
    </citation>
    <scope>NUCLEOTIDE SEQUENCE</scope>
    <source>
        <strain evidence="2">PSN293</strain>
    </source>
</reference>
<accession>A0AAN7AZH1</accession>
<protein>
    <submittedName>
        <fullName evidence="2">Uncharacterized protein</fullName>
    </submittedName>
</protein>
<sequence length="315" mass="37051">MATPEVSAEDDAEEKTIPDLDHSEKALLESLHSNWEIIRELKNKETPQIEFLTIAKWFLEHDDRDSNKTPASSTSELGSATEAVSDQFPSPEPLRLLEQIIQVRNNRVLKCEQERNESSRLFWDTEPGPDADDDNIPDHRPIYYDEFICKLSYPKQRPFDPKSVNLPKRLETLRSFRFRVAIIEELNNDHLYWENYEKNEFPEIWRARIKSKGGYAGFWRYKKADHEKWLQHLRQQELNKAKWSFRYFYAEAGLRRSLRCIILGYPRHMLNDEEKAERDATILHKTCKLVRELPQTLSKGGEKGTSWIGGIDSTK</sequence>
<evidence type="ECO:0000313" key="3">
    <source>
        <dbReference type="Proteomes" id="UP001301769"/>
    </source>
</evidence>
<dbReference type="EMBL" id="MU858315">
    <property type="protein sequence ID" value="KAK4207156.1"/>
    <property type="molecule type" value="Genomic_DNA"/>
</dbReference>
<evidence type="ECO:0000256" key="1">
    <source>
        <dbReference type="SAM" id="MobiDB-lite"/>
    </source>
</evidence>
<keyword evidence="3" id="KW-1185">Reference proteome</keyword>
<dbReference type="AlphaFoldDB" id="A0AAN7AZH1"/>
<comment type="caution">
    <text evidence="2">The sequence shown here is derived from an EMBL/GenBank/DDBJ whole genome shotgun (WGS) entry which is preliminary data.</text>
</comment>
<proteinExistence type="predicted"/>
<feature type="region of interest" description="Disordered" evidence="1">
    <location>
        <begin position="1"/>
        <end position="22"/>
    </location>
</feature>
<reference evidence="2" key="2">
    <citation type="submission" date="2023-05" db="EMBL/GenBank/DDBJ databases">
        <authorList>
            <consortium name="Lawrence Berkeley National Laboratory"/>
            <person name="Steindorff A."/>
            <person name="Hensen N."/>
            <person name="Bonometti L."/>
            <person name="Westerberg I."/>
            <person name="Brannstrom I.O."/>
            <person name="Guillou S."/>
            <person name="Cros-Aarteil S."/>
            <person name="Calhoun S."/>
            <person name="Haridas S."/>
            <person name="Kuo A."/>
            <person name="Mondo S."/>
            <person name="Pangilinan J."/>
            <person name="Riley R."/>
            <person name="Labutti K."/>
            <person name="Andreopoulos B."/>
            <person name="Lipzen A."/>
            <person name="Chen C."/>
            <person name="Yanf M."/>
            <person name="Daum C."/>
            <person name="Ng V."/>
            <person name="Clum A."/>
            <person name="Ohm R."/>
            <person name="Martin F."/>
            <person name="Silar P."/>
            <person name="Natvig D."/>
            <person name="Lalanne C."/>
            <person name="Gautier V."/>
            <person name="Ament-Velasquez S.L."/>
            <person name="Kruys A."/>
            <person name="Hutchinson M.I."/>
            <person name="Powell A.J."/>
            <person name="Barry K."/>
            <person name="Miller A.N."/>
            <person name="Grigoriev I.V."/>
            <person name="Debuchy R."/>
            <person name="Gladieux P."/>
            <person name="Thoren M.H."/>
            <person name="Johannesson H."/>
        </authorList>
    </citation>
    <scope>NUCLEOTIDE SEQUENCE</scope>
    <source>
        <strain evidence="2">PSN293</strain>
    </source>
</reference>